<evidence type="ECO:0000313" key="2">
    <source>
        <dbReference type="Proteomes" id="UP000573327"/>
    </source>
</evidence>
<evidence type="ECO:0000313" key="1">
    <source>
        <dbReference type="EMBL" id="MBB4945052.1"/>
    </source>
</evidence>
<dbReference type="AlphaFoldDB" id="A0A7W7S7N5"/>
<accession>A0A7W7S7N5</accession>
<proteinExistence type="predicted"/>
<dbReference type="EMBL" id="JACHJR010000001">
    <property type="protein sequence ID" value="MBB4945052.1"/>
    <property type="molecule type" value="Genomic_DNA"/>
</dbReference>
<reference evidence="1 2" key="1">
    <citation type="submission" date="2020-08" db="EMBL/GenBank/DDBJ databases">
        <title>Sequencing the genomes of 1000 actinobacteria strains.</title>
        <authorList>
            <person name="Klenk H.-P."/>
        </authorList>
    </citation>
    <scope>NUCLEOTIDE SEQUENCE [LARGE SCALE GENOMIC DNA]</scope>
    <source>
        <strain evidence="1 2">DSM 44786</strain>
    </source>
</reference>
<gene>
    <name evidence="1" type="ORF">F4556_000587</name>
</gene>
<organism evidence="1 2">
    <name type="scientific">Kitasatospora gansuensis</name>
    <dbReference type="NCBI Taxonomy" id="258050"/>
    <lineage>
        <taxon>Bacteria</taxon>
        <taxon>Bacillati</taxon>
        <taxon>Actinomycetota</taxon>
        <taxon>Actinomycetes</taxon>
        <taxon>Kitasatosporales</taxon>
        <taxon>Streptomycetaceae</taxon>
        <taxon>Kitasatospora</taxon>
    </lineage>
</organism>
<keyword evidence="2" id="KW-1185">Reference proteome</keyword>
<dbReference type="RefSeq" id="WP_184911382.1">
    <property type="nucleotide sequence ID" value="NZ_JACHJR010000001.1"/>
</dbReference>
<comment type="caution">
    <text evidence="1">The sequence shown here is derived from an EMBL/GenBank/DDBJ whole genome shotgun (WGS) entry which is preliminary data.</text>
</comment>
<sequence length="112" mass="12315">MFRHSERLRRLADRDGVTVHTADRTGPPDEWTVRLTAPTGRTTAAWAFRAPGDEPPRVGDVLEQWLSIATRHHPMLAVPEPVRSALAADLGALLGDRLPEYLAGLGRAERSS</sequence>
<dbReference type="Proteomes" id="UP000573327">
    <property type="component" value="Unassembled WGS sequence"/>
</dbReference>
<name>A0A7W7S7N5_9ACTN</name>
<protein>
    <submittedName>
        <fullName evidence="1">Uncharacterized protein</fullName>
    </submittedName>
</protein>